<organism evidence="7 8">
    <name type="scientific">Cannabis sativa</name>
    <name type="common">Hemp</name>
    <name type="synonym">Marijuana</name>
    <dbReference type="NCBI Taxonomy" id="3483"/>
    <lineage>
        <taxon>Eukaryota</taxon>
        <taxon>Viridiplantae</taxon>
        <taxon>Streptophyta</taxon>
        <taxon>Embryophyta</taxon>
        <taxon>Tracheophyta</taxon>
        <taxon>Spermatophyta</taxon>
        <taxon>Magnoliopsida</taxon>
        <taxon>eudicotyledons</taxon>
        <taxon>Gunneridae</taxon>
        <taxon>Pentapetalae</taxon>
        <taxon>rosids</taxon>
        <taxon>fabids</taxon>
        <taxon>Rosales</taxon>
        <taxon>Cannabaceae</taxon>
        <taxon>Cannabis</taxon>
    </lineage>
</organism>
<dbReference type="EMBL" id="JAATIQ010000420">
    <property type="protein sequence ID" value="KAF4356820.1"/>
    <property type="molecule type" value="Genomic_DNA"/>
</dbReference>
<dbReference type="AlphaFoldDB" id="A0A7J6EGM0"/>
<dbReference type="InterPro" id="IPR001128">
    <property type="entry name" value="Cyt_P450"/>
</dbReference>
<evidence type="ECO:0000256" key="1">
    <source>
        <dbReference type="ARBA" id="ARBA00010617"/>
    </source>
</evidence>
<keyword evidence="2 6" id="KW-0349">Heme</keyword>
<keyword evidence="5" id="KW-0456">Lyase</keyword>
<accession>A0A7J6EGM0</accession>
<keyword evidence="4 6" id="KW-0408">Iron</keyword>
<dbReference type="GO" id="GO:0020037">
    <property type="term" value="F:heme binding"/>
    <property type="evidence" value="ECO:0007669"/>
    <property type="project" value="InterPro"/>
</dbReference>
<dbReference type="GO" id="GO:0016705">
    <property type="term" value="F:oxidoreductase activity, acting on paired donors, with incorporation or reduction of molecular oxygen"/>
    <property type="evidence" value="ECO:0007669"/>
    <property type="project" value="InterPro"/>
</dbReference>
<dbReference type="Proteomes" id="UP000583929">
    <property type="component" value="Unassembled WGS sequence"/>
</dbReference>
<sequence>MPSPSSDQNSRPLKPIPGSYGLPFFGALKDRHDYFYYQGQDKFFLSRIKKYGSTVFRTNMPPGPFISSDPRVVAVLDGVSFSVLLDNSKVEKRNVLDGTFMPSTSFTGGHRVCAYLDPSEPKHAAIKSFILSVLASKHDTFIPLFRACLSELFTNIEDNIRDNKTANFNALSDDMSFNFVFRLFCDGKPTEHGLGPKANTDFDKWIFFQLHPLISLGLSKFLNVFEDMLLHMFPLPSFLVKSGYDKLYNAFYSSAGVILDEAEHRFKIKRDEACHNLVFVAGFNAYGGMKALFPGLIKWVASGGESLHRQLADEIRTVIKEEGGVTIAALNKMSLTKSVIYEALRIEPPVPFQYGKAKEDMVVNSHDVAFEIKKGEMIFGYQPFATKDPRIFTNPEEFVSDRFVGEEGEKLLQYVYWSNGRETQNPTVDDKQCPGKDLVVLLSRVLLVELFLRYDTFTIEASKLSLGTSVKFLSFTKATMTV</sequence>
<comment type="similarity">
    <text evidence="1">Belongs to the cytochrome P450 family.</text>
</comment>
<protein>
    <submittedName>
        <fullName evidence="7">Uncharacterized protein</fullName>
    </submittedName>
</protein>
<evidence type="ECO:0000256" key="6">
    <source>
        <dbReference type="PIRSR" id="PIRSR602403-1"/>
    </source>
</evidence>
<dbReference type="FunFam" id="1.10.630.10:FF:000024">
    <property type="entry name" value="Allene oxide synthase, chloroplastic"/>
    <property type="match status" value="1"/>
</dbReference>
<reference evidence="7 8" key="1">
    <citation type="journal article" date="2020" name="bioRxiv">
        <title>Sequence and annotation of 42 cannabis genomes reveals extensive copy number variation in cannabinoid synthesis and pathogen resistance genes.</title>
        <authorList>
            <person name="Mckernan K.J."/>
            <person name="Helbert Y."/>
            <person name="Kane L.T."/>
            <person name="Ebling H."/>
            <person name="Zhang L."/>
            <person name="Liu B."/>
            <person name="Eaton Z."/>
            <person name="Mclaughlin S."/>
            <person name="Kingan S."/>
            <person name="Baybayan P."/>
            <person name="Concepcion G."/>
            <person name="Jordan M."/>
            <person name="Riva A."/>
            <person name="Barbazuk W."/>
            <person name="Harkins T."/>
        </authorList>
    </citation>
    <scope>NUCLEOTIDE SEQUENCE [LARGE SCALE GENOMIC DNA]</scope>
    <source>
        <strain evidence="8">cv. Jamaican Lion 4</strain>
        <tissue evidence="7">Leaf</tissue>
    </source>
</reference>
<comment type="cofactor">
    <cofactor evidence="6">
        <name>heme</name>
        <dbReference type="ChEBI" id="CHEBI:30413"/>
    </cofactor>
</comment>
<dbReference type="CDD" id="cd11071">
    <property type="entry name" value="CYP74"/>
    <property type="match status" value="1"/>
</dbReference>
<dbReference type="Pfam" id="PF00067">
    <property type="entry name" value="p450"/>
    <property type="match status" value="1"/>
</dbReference>
<dbReference type="OMA" id="DPRIFTN"/>
<gene>
    <name evidence="7" type="ORF">G4B88_030117</name>
</gene>
<dbReference type="GO" id="GO:0004497">
    <property type="term" value="F:monooxygenase activity"/>
    <property type="evidence" value="ECO:0007669"/>
    <property type="project" value="InterPro"/>
</dbReference>
<dbReference type="OrthoDB" id="2789670at2759"/>
<dbReference type="GO" id="GO:0006631">
    <property type="term" value="P:fatty acid metabolic process"/>
    <property type="evidence" value="ECO:0007669"/>
    <property type="project" value="UniProtKB-ARBA"/>
</dbReference>
<dbReference type="GO" id="GO:0016125">
    <property type="term" value="P:sterol metabolic process"/>
    <property type="evidence" value="ECO:0007669"/>
    <property type="project" value="TreeGrafter"/>
</dbReference>
<proteinExistence type="inferred from homology"/>
<dbReference type="SUPFAM" id="SSF48264">
    <property type="entry name" value="Cytochrome P450"/>
    <property type="match status" value="1"/>
</dbReference>
<dbReference type="InterPro" id="IPR002403">
    <property type="entry name" value="Cyt_P450_E_grp-IV"/>
</dbReference>
<name>A0A7J6EGM0_CANSA</name>
<dbReference type="InterPro" id="IPR036396">
    <property type="entry name" value="Cyt_P450_sf"/>
</dbReference>
<evidence type="ECO:0000256" key="3">
    <source>
        <dbReference type="ARBA" id="ARBA00022723"/>
    </source>
</evidence>
<comment type="caution">
    <text evidence="7">The sequence shown here is derived from an EMBL/GenBank/DDBJ whole genome shotgun (WGS) entry which is preliminary data.</text>
</comment>
<dbReference type="PANTHER" id="PTHR24286">
    <property type="entry name" value="CYTOCHROME P450 26"/>
    <property type="match status" value="1"/>
</dbReference>
<dbReference type="Gene3D" id="1.10.630.10">
    <property type="entry name" value="Cytochrome P450"/>
    <property type="match status" value="1"/>
</dbReference>
<dbReference type="GO" id="GO:0005506">
    <property type="term" value="F:iron ion binding"/>
    <property type="evidence" value="ECO:0007669"/>
    <property type="project" value="InterPro"/>
</dbReference>
<evidence type="ECO:0000256" key="2">
    <source>
        <dbReference type="ARBA" id="ARBA00022617"/>
    </source>
</evidence>
<keyword evidence="3 6" id="KW-0479">Metal-binding</keyword>
<feature type="binding site" description="axial binding residue" evidence="6">
    <location>
        <position position="433"/>
    </location>
    <ligand>
        <name>heme</name>
        <dbReference type="ChEBI" id="CHEBI:30413"/>
    </ligand>
    <ligandPart>
        <name>Fe</name>
        <dbReference type="ChEBI" id="CHEBI:18248"/>
    </ligandPart>
</feature>
<evidence type="ECO:0000313" key="8">
    <source>
        <dbReference type="Proteomes" id="UP000583929"/>
    </source>
</evidence>
<evidence type="ECO:0000256" key="5">
    <source>
        <dbReference type="ARBA" id="ARBA00023239"/>
    </source>
</evidence>
<dbReference type="GO" id="GO:0016829">
    <property type="term" value="F:lyase activity"/>
    <property type="evidence" value="ECO:0007669"/>
    <property type="project" value="UniProtKB-KW"/>
</dbReference>
<evidence type="ECO:0000256" key="4">
    <source>
        <dbReference type="ARBA" id="ARBA00023004"/>
    </source>
</evidence>
<evidence type="ECO:0000313" key="7">
    <source>
        <dbReference type="EMBL" id="KAF4356820.1"/>
    </source>
</evidence>
<accession>A0A803NP94</accession>
<dbReference type="PRINTS" id="PR00465">
    <property type="entry name" value="EP450IV"/>
</dbReference>
<dbReference type="PANTHER" id="PTHR24286:SF302">
    <property type="entry name" value="ALLENE OXIDE SYNTHASE 2"/>
    <property type="match status" value="1"/>
</dbReference>
<keyword evidence="8" id="KW-1185">Reference proteome</keyword>